<name>A0A419S9W0_9SPHI</name>
<keyword evidence="2" id="KW-1185">Reference proteome</keyword>
<dbReference type="Gene3D" id="3.40.50.2300">
    <property type="match status" value="1"/>
</dbReference>
<evidence type="ECO:0000313" key="2">
    <source>
        <dbReference type="Proteomes" id="UP000283433"/>
    </source>
</evidence>
<reference evidence="1 2" key="1">
    <citation type="submission" date="2016-07" db="EMBL/GenBank/DDBJ databases">
        <title>Genome of Pelobium manganitolerans.</title>
        <authorList>
            <person name="Wu S."/>
            <person name="Wang G."/>
        </authorList>
    </citation>
    <scope>NUCLEOTIDE SEQUENCE [LARGE SCALE GENOMIC DNA]</scope>
    <source>
        <strain evidence="1 2">YS-25</strain>
    </source>
</reference>
<accession>A0A419S9W0</accession>
<dbReference type="RefSeq" id="WP_120180610.1">
    <property type="nucleotide sequence ID" value="NZ_MBTA01000003.1"/>
</dbReference>
<evidence type="ECO:0000313" key="1">
    <source>
        <dbReference type="EMBL" id="RKD18965.1"/>
    </source>
</evidence>
<dbReference type="Proteomes" id="UP000283433">
    <property type="component" value="Unassembled WGS sequence"/>
</dbReference>
<organism evidence="1 2">
    <name type="scientific">Pelobium manganitolerans</name>
    <dbReference type="NCBI Taxonomy" id="1842495"/>
    <lineage>
        <taxon>Bacteria</taxon>
        <taxon>Pseudomonadati</taxon>
        <taxon>Bacteroidota</taxon>
        <taxon>Sphingobacteriia</taxon>
        <taxon>Sphingobacteriales</taxon>
        <taxon>Sphingobacteriaceae</taxon>
        <taxon>Pelobium</taxon>
    </lineage>
</organism>
<dbReference type="SUPFAM" id="SSF52172">
    <property type="entry name" value="CheY-like"/>
    <property type="match status" value="1"/>
</dbReference>
<proteinExistence type="predicted"/>
<evidence type="ECO:0008006" key="3">
    <source>
        <dbReference type="Google" id="ProtNLM"/>
    </source>
</evidence>
<dbReference type="OrthoDB" id="9787344at2"/>
<dbReference type="AlphaFoldDB" id="A0A419S9W0"/>
<comment type="caution">
    <text evidence="1">The sequence shown here is derived from an EMBL/GenBank/DDBJ whole genome shotgun (WGS) entry which is preliminary data.</text>
</comment>
<dbReference type="EMBL" id="MBTA01000003">
    <property type="protein sequence ID" value="RKD18965.1"/>
    <property type="molecule type" value="Genomic_DNA"/>
</dbReference>
<sequence length="136" mass="15253">MEKLKGVIIANSKLKDELTAMLKTETVQVIDAFEHQKDAIEHINQLEPNLLFLETQAGELATNNFLAKLTKQPTLVFLTKDEASLQTFKANKLHYLSLPIHPQQLKQLLAQLTGVHSQLADKMKAVLGKLKLSEEP</sequence>
<protein>
    <recommendedName>
        <fullName evidence="3">Response regulatory domain-containing protein</fullName>
    </recommendedName>
</protein>
<gene>
    <name evidence="1" type="ORF">BCY91_13890</name>
</gene>
<dbReference type="InterPro" id="IPR011006">
    <property type="entry name" value="CheY-like_superfamily"/>
</dbReference>